<dbReference type="PROSITE" id="PS50109">
    <property type="entry name" value="HIS_KIN"/>
    <property type="match status" value="1"/>
</dbReference>
<dbReference type="Pfam" id="PF08446">
    <property type="entry name" value="PAS_2"/>
    <property type="match status" value="1"/>
</dbReference>
<keyword evidence="5" id="KW-0597">Phosphoprotein</keyword>
<comment type="caution">
    <text evidence="16">The sequence shown here is derived from an EMBL/GenBank/DDBJ whole genome shotgun (WGS) entry which is preliminary data.</text>
</comment>
<evidence type="ECO:0000259" key="14">
    <source>
        <dbReference type="PROSITE" id="PS50046"/>
    </source>
</evidence>
<dbReference type="SMART" id="SM00388">
    <property type="entry name" value="HisKA"/>
    <property type="match status" value="1"/>
</dbReference>
<dbReference type="InterPro" id="IPR013515">
    <property type="entry name" value="Phytochrome_cen-reg"/>
</dbReference>
<evidence type="ECO:0000256" key="1">
    <source>
        <dbReference type="ARBA" id="ARBA00000085"/>
    </source>
</evidence>
<dbReference type="Gene3D" id="3.30.450.40">
    <property type="match status" value="1"/>
</dbReference>
<evidence type="ECO:0000256" key="7">
    <source>
        <dbReference type="ARBA" id="ARBA00022679"/>
    </source>
</evidence>
<dbReference type="InterPro" id="IPR003018">
    <property type="entry name" value="GAF"/>
</dbReference>
<evidence type="ECO:0000313" key="17">
    <source>
        <dbReference type="Proteomes" id="UP001556098"/>
    </source>
</evidence>
<reference evidence="16 17" key="1">
    <citation type="submission" date="2024-07" db="EMBL/GenBank/DDBJ databases">
        <title>Marimonas sp.nov., isolated from tidal-flat sediment.</title>
        <authorList>
            <person name="Jayan J.N."/>
            <person name="Lee S.S."/>
        </authorList>
    </citation>
    <scope>NUCLEOTIDE SEQUENCE [LARGE SCALE GENOMIC DNA]</scope>
    <source>
        <strain evidence="16 17">MJW-29</strain>
    </source>
</reference>
<name>A0ABV3RL34_9RHOB</name>
<dbReference type="Gene3D" id="1.10.287.130">
    <property type="match status" value="1"/>
</dbReference>
<dbReference type="InterPro" id="IPR005467">
    <property type="entry name" value="His_kinase_dom"/>
</dbReference>
<keyword evidence="9" id="KW-0418">Kinase</keyword>
<evidence type="ECO:0000256" key="9">
    <source>
        <dbReference type="ARBA" id="ARBA00022777"/>
    </source>
</evidence>
<dbReference type="PRINTS" id="PR00344">
    <property type="entry name" value="BCTRLSENSOR"/>
</dbReference>
<evidence type="ECO:0000256" key="8">
    <source>
        <dbReference type="ARBA" id="ARBA00022741"/>
    </source>
</evidence>
<feature type="domain" description="Histidine kinase" evidence="15">
    <location>
        <begin position="529"/>
        <end position="742"/>
    </location>
</feature>
<dbReference type="InterPro" id="IPR036097">
    <property type="entry name" value="HisK_dim/P_sf"/>
</dbReference>
<dbReference type="SUPFAM" id="SSF55781">
    <property type="entry name" value="GAF domain-like"/>
    <property type="match status" value="2"/>
</dbReference>
<evidence type="ECO:0000313" key="16">
    <source>
        <dbReference type="EMBL" id="MEW9919690.1"/>
    </source>
</evidence>
<dbReference type="InterPro" id="IPR035965">
    <property type="entry name" value="PAS-like_dom_sf"/>
</dbReference>
<keyword evidence="4" id="KW-0600">Photoreceptor protein</keyword>
<evidence type="ECO:0000256" key="12">
    <source>
        <dbReference type="ARBA" id="ARBA00023012"/>
    </source>
</evidence>
<keyword evidence="7" id="KW-0808">Transferase</keyword>
<dbReference type="Pfam" id="PF00360">
    <property type="entry name" value="PHY"/>
    <property type="match status" value="1"/>
</dbReference>
<dbReference type="InterPro" id="IPR050351">
    <property type="entry name" value="BphY/WalK/GraS-like"/>
</dbReference>
<dbReference type="PROSITE" id="PS50046">
    <property type="entry name" value="PHYTOCHROME_2"/>
    <property type="match status" value="1"/>
</dbReference>
<keyword evidence="8" id="KW-0547">Nucleotide-binding</keyword>
<dbReference type="Pfam" id="PF02518">
    <property type="entry name" value="HATPase_c"/>
    <property type="match status" value="1"/>
</dbReference>
<dbReference type="InterPro" id="IPR003661">
    <property type="entry name" value="HisK_dim/P_dom"/>
</dbReference>
<dbReference type="SMART" id="SM00387">
    <property type="entry name" value="HATPase_c"/>
    <property type="match status" value="1"/>
</dbReference>
<keyword evidence="13" id="KW-0675">Receptor</keyword>
<evidence type="ECO:0000259" key="15">
    <source>
        <dbReference type="PROSITE" id="PS50109"/>
    </source>
</evidence>
<keyword evidence="17" id="KW-1185">Reference proteome</keyword>
<keyword evidence="6" id="KW-0716">Sensory transduction</keyword>
<sequence>MQNVQPGGTQTSLTNYFEQVDSAALHDCDRERIHLTNATQGSGTLIVVDPGTSRIVAASASAPGFLGIPMASLLDCKLEGVDTDLAEQVAGAHDDTQILHEVLDCTFTFNGMSHDTVTHLHDGRRIIEFIPNLSPSPGEARKNMRICSKACARILHAASFAEALQIAVEAVRDITGFARAKIYRFLPDWSGEVIAESRSSALPSYLGLCFPAGDIPRQVRHIMSIIPYRAIGSCSDDTVPIEQRADLSGPLDLTWSVLRSVSRMHTAYLRNIGVKSAFSTSLMYDGKLWGLIAAHDVDEGILPFDCWSLVQEIGTAVMLRNAQQQRTDIADMISRLRQVENGFAAALRKDGDVESVLSKLMPVLREFLGADGFAFQFGSNLHVTGQTPPADFIRELITWAVRKGESSDQYQTIALHEDWTPAKEHVETACGVLIQPIVVHRVCQLIWFRGPITRTVNWAGRPEDKEKPRALGPRASFDKWVQQHEDQSAPWREVELQSAREIFQEFLDIMAAQLLLKEENATLRQFAATAAHDLRAPLVGLNLALDWMSEDGFSAESIRETHALAQRSSKRMQDLTEGLLELVVLENQTQSFDPVGMEKLIEDITHLLSAQIRETKAQIIVDEIPVLAGTQRLLLRLFLNLISNAIKYRSSDRKPRIKISARNQQNGFVEIAVADNGVGIPSKYAERIFQPLQRLHSKDEVEGAGLGLAICQRIVSAHGGTLRLDTDYTGGACFLLRLPTHQG</sequence>
<comment type="catalytic activity">
    <reaction evidence="1">
        <text>ATP + protein L-histidine = ADP + protein N-phospho-L-histidine.</text>
        <dbReference type="EC" id="2.7.13.3"/>
    </reaction>
</comment>
<evidence type="ECO:0000256" key="5">
    <source>
        <dbReference type="ARBA" id="ARBA00022553"/>
    </source>
</evidence>
<dbReference type="EC" id="2.7.13.3" evidence="3"/>
<dbReference type="PANTHER" id="PTHR42878:SF7">
    <property type="entry name" value="SENSOR HISTIDINE KINASE GLRK"/>
    <property type="match status" value="1"/>
</dbReference>
<organism evidence="16 17">
    <name type="scientific">Sulfitobacter sediminis</name>
    <dbReference type="NCBI Taxonomy" id="3234186"/>
    <lineage>
        <taxon>Bacteria</taxon>
        <taxon>Pseudomonadati</taxon>
        <taxon>Pseudomonadota</taxon>
        <taxon>Alphaproteobacteria</taxon>
        <taxon>Rhodobacterales</taxon>
        <taxon>Roseobacteraceae</taxon>
        <taxon>Sulfitobacter</taxon>
    </lineage>
</organism>
<keyword evidence="12" id="KW-0902">Two-component regulatory system</keyword>
<dbReference type="InterPro" id="IPR016132">
    <property type="entry name" value="Phyto_chromo_attachment"/>
</dbReference>
<dbReference type="SUPFAM" id="SSF55785">
    <property type="entry name" value="PYP-like sensor domain (PAS domain)"/>
    <property type="match status" value="1"/>
</dbReference>
<dbReference type="SUPFAM" id="SSF55874">
    <property type="entry name" value="ATPase domain of HSP90 chaperone/DNA topoisomerase II/histidine kinase"/>
    <property type="match status" value="1"/>
</dbReference>
<keyword evidence="10 16" id="KW-0067">ATP-binding</keyword>
<dbReference type="InterPro" id="IPR043150">
    <property type="entry name" value="Phytochrome_PHY_sf"/>
</dbReference>
<evidence type="ECO:0000256" key="2">
    <source>
        <dbReference type="ARBA" id="ARBA00006402"/>
    </source>
</evidence>
<dbReference type="EMBL" id="JBFNXX010000005">
    <property type="protein sequence ID" value="MEW9919690.1"/>
    <property type="molecule type" value="Genomic_DNA"/>
</dbReference>
<dbReference type="InterPro" id="IPR013654">
    <property type="entry name" value="PAS_2"/>
</dbReference>
<dbReference type="CDD" id="cd00082">
    <property type="entry name" value="HisKA"/>
    <property type="match status" value="1"/>
</dbReference>
<dbReference type="InterPro" id="IPR003594">
    <property type="entry name" value="HATPase_dom"/>
</dbReference>
<evidence type="ECO:0000256" key="13">
    <source>
        <dbReference type="ARBA" id="ARBA00023170"/>
    </source>
</evidence>
<dbReference type="SUPFAM" id="SSF47384">
    <property type="entry name" value="Homodimeric domain of signal transducing histidine kinase"/>
    <property type="match status" value="1"/>
</dbReference>
<protein>
    <recommendedName>
        <fullName evidence="3">histidine kinase</fullName>
        <ecNumber evidence="3">2.7.13.3</ecNumber>
    </recommendedName>
</protein>
<accession>A0ABV3RL34</accession>
<evidence type="ECO:0000256" key="11">
    <source>
        <dbReference type="ARBA" id="ARBA00022991"/>
    </source>
</evidence>
<dbReference type="InterPro" id="IPR029016">
    <property type="entry name" value="GAF-like_dom_sf"/>
</dbReference>
<dbReference type="Proteomes" id="UP001556098">
    <property type="component" value="Unassembled WGS sequence"/>
</dbReference>
<evidence type="ECO:0000256" key="4">
    <source>
        <dbReference type="ARBA" id="ARBA00022543"/>
    </source>
</evidence>
<evidence type="ECO:0000256" key="10">
    <source>
        <dbReference type="ARBA" id="ARBA00022840"/>
    </source>
</evidence>
<dbReference type="Gene3D" id="3.30.450.270">
    <property type="match status" value="1"/>
</dbReference>
<gene>
    <name evidence="16" type="ORF">AB2B41_08750</name>
</gene>
<feature type="domain" description="Phytochrome chromophore attachment site" evidence="14">
    <location>
        <begin position="159"/>
        <end position="296"/>
    </location>
</feature>
<dbReference type="GO" id="GO:0005524">
    <property type="term" value="F:ATP binding"/>
    <property type="evidence" value="ECO:0007669"/>
    <property type="project" value="UniProtKB-KW"/>
</dbReference>
<evidence type="ECO:0000256" key="3">
    <source>
        <dbReference type="ARBA" id="ARBA00012438"/>
    </source>
</evidence>
<dbReference type="Gene3D" id="3.30.565.10">
    <property type="entry name" value="Histidine kinase-like ATPase, C-terminal domain"/>
    <property type="match status" value="1"/>
</dbReference>
<keyword evidence="11" id="KW-0157">Chromophore</keyword>
<proteinExistence type="inferred from homology"/>
<evidence type="ECO:0000256" key="6">
    <source>
        <dbReference type="ARBA" id="ARBA00022606"/>
    </source>
</evidence>
<comment type="similarity">
    <text evidence="2">In the N-terminal section; belongs to the phytochrome family.</text>
</comment>
<dbReference type="Pfam" id="PF00512">
    <property type="entry name" value="HisKA"/>
    <property type="match status" value="1"/>
</dbReference>
<dbReference type="InterPro" id="IPR004358">
    <property type="entry name" value="Sig_transdc_His_kin-like_C"/>
</dbReference>
<dbReference type="Gene3D" id="3.30.450.20">
    <property type="entry name" value="PAS domain"/>
    <property type="match status" value="1"/>
</dbReference>
<dbReference type="Pfam" id="PF01590">
    <property type="entry name" value="GAF"/>
    <property type="match status" value="1"/>
</dbReference>
<dbReference type="RefSeq" id="WP_367877395.1">
    <property type="nucleotide sequence ID" value="NZ_JBFNXX010000005.1"/>
</dbReference>
<dbReference type="InterPro" id="IPR036890">
    <property type="entry name" value="HATPase_C_sf"/>
</dbReference>
<dbReference type="PANTHER" id="PTHR42878">
    <property type="entry name" value="TWO-COMPONENT HISTIDINE KINASE"/>
    <property type="match status" value="1"/>
</dbReference>